<dbReference type="InterPro" id="IPR041542">
    <property type="entry name" value="GH43_C2"/>
</dbReference>
<comment type="caution">
    <text evidence="7">The sequence shown here is derived from an EMBL/GenBank/DDBJ whole genome shotgun (WGS) entry which is preliminary data.</text>
</comment>
<evidence type="ECO:0000256" key="1">
    <source>
        <dbReference type="ARBA" id="ARBA00009865"/>
    </source>
</evidence>
<dbReference type="AlphaFoldDB" id="A0A8K0SWK1"/>
<evidence type="ECO:0000313" key="8">
    <source>
        <dbReference type="Proteomes" id="UP000813444"/>
    </source>
</evidence>
<accession>A0A8K0SWK1</accession>
<dbReference type="InterPro" id="IPR023296">
    <property type="entry name" value="Glyco_hydro_beta-prop_sf"/>
</dbReference>
<evidence type="ECO:0000256" key="3">
    <source>
        <dbReference type="ARBA" id="ARBA00023295"/>
    </source>
</evidence>
<dbReference type="Pfam" id="PF17851">
    <property type="entry name" value="GH43_C2"/>
    <property type="match status" value="1"/>
</dbReference>
<dbReference type="InterPro" id="IPR006710">
    <property type="entry name" value="Glyco_hydro_43"/>
</dbReference>
<keyword evidence="8" id="KW-1185">Reference proteome</keyword>
<dbReference type="InterPro" id="IPR013320">
    <property type="entry name" value="ConA-like_dom_sf"/>
</dbReference>
<evidence type="ECO:0000313" key="7">
    <source>
        <dbReference type="EMBL" id="KAH7324190.1"/>
    </source>
</evidence>
<dbReference type="SUPFAM" id="SSF75005">
    <property type="entry name" value="Arabinanase/levansucrase/invertase"/>
    <property type="match status" value="1"/>
</dbReference>
<dbReference type="InterPro" id="IPR051795">
    <property type="entry name" value="Glycosyl_Hydrlase_43"/>
</dbReference>
<sequence>MKAAIIVSTVLGATAWAQDTFTNPLVYQDLPDLEVFRVGDAFYYSAGTMHLSPGATIMKSYDLVNWEMVGHSVPELAFGDDYYMNTTRTAYVGGIWASTLRYRESNGVFYWYGCIDFAQTHIFTASDPAGPWTQHPPLPDCYYDVGLLVDDDDTMYLAYGRYDINVVQLSEDGFSAVRDENVWSDQQTYLEGARFYHINNRYYIWLTRPADGQFVLVSDSPFGPYTRHEILNRMASPIPNAGTPHQGGIVDTPQGDWYYIGFLDAYPAGRMPVMAPLEWDSSGIPRIVTDSSGGWGLTYPVPAIEPAGTVVPTGEFSDDFGGAALHPEWQWNHNPDNSAWALGGEGLVLSTATVTDSLVLARNTLTHRVLGPKSGATFRINVGGMQDGDVSGVAILRDESSFIGLRKSGDSLALFTHHGIVLTEANDWQLTERGQEVATADVELGDVASGAQDIWLRIVADVHPTFGTSNNNNPATFHYSTDGETFTELGPALALHNRWQFFVAFRFGVFNFATTSLGGSIVVKEFDLQLVD</sequence>
<organism evidence="7 8">
    <name type="scientific">Stachybotrys elegans</name>
    <dbReference type="NCBI Taxonomy" id="80388"/>
    <lineage>
        <taxon>Eukaryota</taxon>
        <taxon>Fungi</taxon>
        <taxon>Dikarya</taxon>
        <taxon>Ascomycota</taxon>
        <taxon>Pezizomycotina</taxon>
        <taxon>Sordariomycetes</taxon>
        <taxon>Hypocreomycetidae</taxon>
        <taxon>Hypocreales</taxon>
        <taxon>Stachybotryaceae</taxon>
        <taxon>Stachybotrys</taxon>
    </lineage>
</organism>
<feature type="domain" description="Beta-xylosidase C-terminal Concanavalin A-like" evidence="6">
    <location>
        <begin position="317"/>
        <end position="525"/>
    </location>
</feature>
<gene>
    <name evidence="7" type="ORF">B0I35DRAFT_348661</name>
</gene>
<proteinExistence type="inferred from homology"/>
<keyword evidence="3 4" id="KW-0326">Glycosidase</keyword>
<dbReference type="SUPFAM" id="SSF49899">
    <property type="entry name" value="Concanavalin A-like lectins/glucanases"/>
    <property type="match status" value="1"/>
</dbReference>
<evidence type="ECO:0000256" key="4">
    <source>
        <dbReference type="RuleBase" id="RU361187"/>
    </source>
</evidence>
<feature type="chain" id="PRO_5035471233" evidence="5">
    <location>
        <begin position="18"/>
        <end position="532"/>
    </location>
</feature>
<dbReference type="EMBL" id="JAGPNK010000003">
    <property type="protein sequence ID" value="KAH7324190.1"/>
    <property type="molecule type" value="Genomic_DNA"/>
</dbReference>
<evidence type="ECO:0000256" key="5">
    <source>
        <dbReference type="SAM" id="SignalP"/>
    </source>
</evidence>
<dbReference type="PANTHER" id="PTHR42812">
    <property type="entry name" value="BETA-XYLOSIDASE"/>
    <property type="match status" value="1"/>
</dbReference>
<dbReference type="PANTHER" id="PTHR42812:SF15">
    <property type="entry name" value="HYDROLASE, PUTATIVE (AFU_ORTHOLOGUE AFUA_2G00930)-RELATED"/>
    <property type="match status" value="1"/>
</dbReference>
<keyword evidence="2 4" id="KW-0378">Hydrolase</keyword>
<evidence type="ECO:0000259" key="6">
    <source>
        <dbReference type="Pfam" id="PF17851"/>
    </source>
</evidence>
<dbReference type="Proteomes" id="UP000813444">
    <property type="component" value="Unassembled WGS sequence"/>
</dbReference>
<dbReference type="Gene3D" id="2.115.10.20">
    <property type="entry name" value="Glycosyl hydrolase domain, family 43"/>
    <property type="match status" value="1"/>
</dbReference>
<dbReference type="CDD" id="cd09001">
    <property type="entry name" value="GH43_FsAxh1-like"/>
    <property type="match status" value="1"/>
</dbReference>
<keyword evidence="5" id="KW-0732">Signal</keyword>
<name>A0A8K0SWK1_9HYPO</name>
<dbReference type="Pfam" id="PF04616">
    <property type="entry name" value="Glyco_hydro_43"/>
    <property type="match status" value="1"/>
</dbReference>
<reference evidence="7" key="1">
    <citation type="journal article" date="2021" name="Nat. Commun.">
        <title>Genetic determinants of endophytism in the Arabidopsis root mycobiome.</title>
        <authorList>
            <person name="Mesny F."/>
            <person name="Miyauchi S."/>
            <person name="Thiergart T."/>
            <person name="Pickel B."/>
            <person name="Atanasova L."/>
            <person name="Karlsson M."/>
            <person name="Huettel B."/>
            <person name="Barry K.W."/>
            <person name="Haridas S."/>
            <person name="Chen C."/>
            <person name="Bauer D."/>
            <person name="Andreopoulos W."/>
            <person name="Pangilinan J."/>
            <person name="LaButti K."/>
            <person name="Riley R."/>
            <person name="Lipzen A."/>
            <person name="Clum A."/>
            <person name="Drula E."/>
            <person name="Henrissat B."/>
            <person name="Kohler A."/>
            <person name="Grigoriev I.V."/>
            <person name="Martin F.M."/>
            <person name="Hacquard S."/>
        </authorList>
    </citation>
    <scope>NUCLEOTIDE SEQUENCE</scope>
    <source>
        <strain evidence="7">MPI-CAGE-CH-0235</strain>
    </source>
</reference>
<dbReference type="GO" id="GO:0004553">
    <property type="term" value="F:hydrolase activity, hydrolyzing O-glycosyl compounds"/>
    <property type="evidence" value="ECO:0007669"/>
    <property type="project" value="InterPro"/>
</dbReference>
<dbReference type="OrthoDB" id="2139957at2759"/>
<dbReference type="GO" id="GO:0005975">
    <property type="term" value="P:carbohydrate metabolic process"/>
    <property type="evidence" value="ECO:0007669"/>
    <property type="project" value="InterPro"/>
</dbReference>
<dbReference type="Gene3D" id="2.60.120.200">
    <property type="match status" value="1"/>
</dbReference>
<protein>
    <submittedName>
        <fullName evidence="7">Family 43 glycosyl hydrolase</fullName>
    </submittedName>
</protein>
<comment type="similarity">
    <text evidence="1 4">Belongs to the glycosyl hydrolase 43 family.</text>
</comment>
<evidence type="ECO:0000256" key="2">
    <source>
        <dbReference type="ARBA" id="ARBA00022801"/>
    </source>
</evidence>
<feature type="signal peptide" evidence="5">
    <location>
        <begin position="1"/>
        <end position="17"/>
    </location>
</feature>